<evidence type="ECO:0000256" key="3">
    <source>
        <dbReference type="ARBA" id="ARBA00023015"/>
    </source>
</evidence>
<evidence type="ECO:0000256" key="5">
    <source>
        <dbReference type="ARBA" id="ARBA00023242"/>
    </source>
</evidence>
<feature type="region of interest" description="Disordered" evidence="6">
    <location>
        <begin position="417"/>
        <end position="473"/>
    </location>
</feature>
<comment type="caution">
    <text evidence="8">The sequence shown here is derived from an EMBL/GenBank/DDBJ whole genome shotgun (WGS) entry which is preliminary data.</text>
</comment>
<feature type="region of interest" description="Disordered" evidence="6">
    <location>
        <begin position="1"/>
        <end position="75"/>
    </location>
</feature>
<dbReference type="Pfam" id="PF04658">
    <property type="entry name" value="TAFII55_N"/>
    <property type="match status" value="1"/>
</dbReference>
<name>A0ABR3ELI4_9AGAR</name>
<evidence type="ECO:0000256" key="4">
    <source>
        <dbReference type="ARBA" id="ARBA00023163"/>
    </source>
</evidence>
<keyword evidence="9" id="KW-1185">Reference proteome</keyword>
<dbReference type="EMBL" id="JBAHYK010003233">
    <property type="protein sequence ID" value="KAL0563747.1"/>
    <property type="molecule type" value="Genomic_DNA"/>
</dbReference>
<dbReference type="InterPro" id="IPR006751">
    <property type="entry name" value="TAFII55_prot_cons_reg"/>
</dbReference>
<evidence type="ECO:0000259" key="7">
    <source>
        <dbReference type="SMART" id="SM01370"/>
    </source>
</evidence>
<feature type="compositionally biased region" description="Acidic residues" evidence="6">
    <location>
        <begin position="1"/>
        <end position="13"/>
    </location>
</feature>
<organism evidence="8 9">
    <name type="scientific">Marasmius crinis-equi</name>
    <dbReference type="NCBI Taxonomy" id="585013"/>
    <lineage>
        <taxon>Eukaryota</taxon>
        <taxon>Fungi</taxon>
        <taxon>Dikarya</taxon>
        <taxon>Basidiomycota</taxon>
        <taxon>Agaricomycotina</taxon>
        <taxon>Agaricomycetes</taxon>
        <taxon>Agaricomycetidae</taxon>
        <taxon>Agaricales</taxon>
        <taxon>Marasmiineae</taxon>
        <taxon>Marasmiaceae</taxon>
        <taxon>Marasmius</taxon>
    </lineage>
</organism>
<dbReference type="PANTHER" id="PTHR12228:SF0">
    <property type="entry name" value="TATA-BOX BINDING PROTEIN ASSOCIATED FACTOR 7"/>
    <property type="match status" value="1"/>
</dbReference>
<evidence type="ECO:0000313" key="9">
    <source>
        <dbReference type="Proteomes" id="UP001465976"/>
    </source>
</evidence>
<reference evidence="8 9" key="1">
    <citation type="submission" date="2024-02" db="EMBL/GenBank/DDBJ databases">
        <title>A draft genome for the cacao thread blight pathogen Marasmius crinis-equi.</title>
        <authorList>
            <person name="Cohen S.P."/>
            <person name="Baruah I.K."/>
            <person name="Amoako-Attah I."/>
            <person name="Bukari Y."/>
            <person name="Meinhardt L.W."/>
            <person name="Bailey B.A."/>
        </authorList>
    </citation>
    <scope>NUCLEOTIDE SEQUENCE [LARGE SCALE GENOMIC DNA]</scope>
    <source>
        <strain evidence="8 9">GH-76</strain>
    </source>
</reference>
<dbReference type="InterPro" id="IPR037817">
    <property type="entry name" value="TAF7"/>
</dbReference>
<feature type="compositionally biased region" description="Basic and acidic residues" evidence="6">
    <location>
        <begin position="464"/>
        <end position="473"/>
    </location>
</feature>
<accession>A0ABR3ELI4</accession>
<dbReference type="PANTHER" id="PTHR12228">
    <property type="entry name" value="TRANSCRIPTION INITIATION FACTOR TFIID 55 KD SUBUNIT-RELATED"/>
    <property type="match status" value="1"/>
</dbReference>
<protein>
    <recommendedName>
        <fullName evidence="7">TAFII55 protein conserved region domain-containing protein</fullName>
    </recommendedName>
</protein>
<feature type="compositionally biased region" description="Low complexity" evidence="6">
    <location>
        <begin position="36"/>
        <end position="49"/>
    </location>
</feature>
<gene>
    <name evidence="8" type="ORF">V5O48_018317</name>
</gene>
<comment type="similarity">
    <text evidence="2">Belongs to the TAF7 family.</text>
</comment>
<dbReference type="Proteomes" id="UP001465976">
    <property type="component" value="Unassembled WGS sequence"/>
</dbReference>
<feature type="compositionally biased region" description="Basic and acidic residues" evidence="6">
    <location>
        <begin position="417"/>
        <end position="457"/>
    </location>
</feature>
<evidence type="ECO:0000313" key="8">
    <source>
        <dbReference type="EMBL" id="KAL0563747.1"/>
    </source>
</evidence>
<evidence type="ECO:0000256" key="2">
    <source>
        <dbReference type="ARBA" id="ARBA00009368"/>
    </source>
</evidence>
<feature type="compositionally biased region" description="Acidic residues" evidence="6">
    <location>
        <begin position="335"/>
        <end position="364"/>
    </location>
</feature>
<feature type="region of interest" description="Disordered" evidence="6">
    <location>
        <begin position="282"/>
        <end position="372"/>
    </location>
</feature>
<evidence type="ECO:0000256" key="1">
    <source>
        <dbReference type="ARBA" id="ARBA00004123"/>
    </source>
</evidence>
<feature type="compositionally biased region" description="Acidic residues" evidence="6">
    <location>
        <begin position="307"/>
        <end position="328"/>
    </location>
</feature>
<keyword evidence="3" id="KW-0805">Transcription regulation</keyword>
<feature type="domain" description="TAFII55 protein conserved region" evidence="7">
    <location>
        <begin position="111"/>
        <end position="261"/>
    </location>
</feature>
<evidence type="ECO:0000256" key="6">
    <source>
        <dbReference type="SAM" id="MobiDB-lite"/>
    </source>
</evidence>
<dbReference type="CDD" id="cd08047">
    <property type="entry name" value="TAF7"/>
    <property type="match status" value="1"/>
</dbReference>
<keyword evidence="5" id="KW-0539">Nucleus</keyword>
<proteinExistence type="inferred from homology"/>
<dbReference type="SMART" id="SM01370">
    <property type="entry name" value="TAFII55_N"/>
    <property type="match status" value="1"/>
</dbReference>
<comment type="subcellular location">
    <subcellularLocation>
        <location evidence="1">Nucleus</location>
    </subcellularLocation>
</comment>
<sequence>MEDDLIVVDDVEEMPPPSDPSAGPSQSTEHSHNAPSGSRTSSRLRTSSTHLPKPPIDNTERATRHASSIKGKVQPKLKLKLSEKAAAQAPGMSFLGQYDRELDSDDEDLAFEEQFILRMPPGEDCDKLRKMVAAREVSNDVWFKFKDSRRAVFHIGNNYYSSKLVDLPSILESQKTLDNKQMFKVADICQMLVVENRIENDEAMAHPRGFNIEDFIWPHGVTPPLHHVRKRRFRKRINKRTIESVEQEVERLLEADNMATEVKYDVLENVNPDLSDSEFIEREEPVDAPTPAVSDLGDAATPGDMNGQDEEGDGEEEEPEGDIDEELAAELALALDDEDGDDEEDDEEDESDEEDDDDDDDDEDAQARRLLNEEIRDLEAAVAKKNSEIASSANPLIRKRFEDALKKLTADLEMKMAQRDELKEQQRMKQEGIALDRDHDSDSEPGGRDDTQEGRPIEDDDLFGGDRDAMEMD</sequence>
<keyword evidence="4" id="KW-0804">Transcription</keyword>